<dbReference type="EMBL" id="OZ034815">
    <property type="protein sequence ID" value="CAL1369565.1"/>
    <property type="molecule type" value="Genomic_DNA"/>
</dbReference>
<evidence type="ECO:0000313" key="4">
    <source>
        <dbReference type="Proteomes" id="UP001497516"/>
    </source>
</evidence>
<evidence type="ECO:0000259" key="2">
    <source>
        <dbReference type="PROSITE" id="PS50994"/>
    </source>
</evidence>
<keyword evidence="4" id="KW-1185">Reference proteome</keyword>
<dbReference type="Pfam" id="PF24626">
    <property type="entry name" value="SH3_Tf2-1"/>
    <property type="match status" value="1"/>
</dbReference>
<dbReference type="Gene3D" id="3.30.420.10">
    <property type="entry name" value="Ribonuclease H-like superfamily/Ribonuclease H"/>
    <property type="match status" value="1"/>
</dbReference>
<evidence type="ECO:0000313" key="3">
    <source>
        <dbReference type="EMBL" id="CAL1369565.1"/>
    </source>
</evidence>
<sequence length="213" mass="24500">MSSAHHPQTDGQTEVVNRCLEQYLRCFAHQQPRKWLAMLPWAELWYNSTYHRTIQTTPFEALYGMPPPSLVLYQSGASPVDAVDRWLGARNKALEQLKNNLAAVNNKMKQLADAGRRVEEFEVGDLVLLRLHPYRQASVFRWAYQKLAARFFGPYELLQKVNPVACRLRLPTDARIHSTFHVSLLRMYRRPADRIETTAPLVSADGDLELTPL</sequence>
<dbReference type="PROSITE" id="PS50994">
    <property type="entry name" value="INTEGRASE"/>
    <property type="match status" value="1"/>
</dbReference>
<protein>
    <recommendedName>
        <fullName evidence="2">Integrase catalytic domain-containing protein</fullName>
    </recommendedName>
</protein>
<dbReference type="GO" id="GO:0015074">
    <property type="term" value="P:DNA integration"/>
    <property type="evidence" value="ECO:0007669"/>
    <property type="project" value="InterPro"/>
</dbReference>
<reference evidence="3 4" key="1">
    <citation type="submission" date="2024-04" db="EMBL/GenBank/DDBJ databases">
        <authorList>
            <person name="Fracassetti M."/>
        </authorList>
    </citation>
    <scope>NUCLEOTIDE SEQUENCE [LARGE SCALE GENOMIC DNA]</scope>
</reference>
<dbReference type="InterPro" id="IPR056924">
    <property type="entry name" value="SH3_Tf2-1"/>
</dbReference>
<feature type="coiled-coil region" evidence="1">
    <location>
        <begin position="87"/>
        <end position="114"/>
    </location>
</feature>
<dbReference type="Proteomes" id="UP001497516">
    <property type="component" value="Chromosome 2"/>
</dbReference>
<organism evidence="3 4">
    <name type="scientific">Linum trigynum</name>
    <dbReference type="NCBI Taxonomy" id="586398"/>
    <lineage>
        <taxon>Eukaryota</taxon>
        <taxon>Viridiplantae</taxon>
        <taxon>Streptophyta</taxon>
        <taxon>Embryophyta</taxon>
        <taxon>Tracheophyta</taxon>
        <taxon>Spermatophyta</taxon>
        <taxon>Magnoliopsida</taxon>
        <taxon>eudicotyledons</taxon>
        <taxon>Gunneridae</taxon>
        <taxon>Pentapetalae</taxon>
        <taxon>rosids</taxon>
        <taxon>fabids</taxon>
        <taxon>Malpighiales</taxon>
        <taxon>Linaceae</taxon>
        <taxon>Linum</taxon>
    </lineage>
</organism>
<dbReference type="PANTHER" id="PTHR37984:SF5">
    <property type="entry name" value="PROTEIN NYNRIN-LIKE"/>
    <property type="match status" value="1"/>
</dbReference>
<dbReference type="GO" id="GO:0003676">
    <property type="term" value="F:nucleic acid binding"/>
    <property type="evidence" value="ECO:0007669"/>
    <property type="project" value="InterPro"/>
</dbReference>
<dbReference type="InterPro" id="IPR050951">
    <property type="entry name" value="Retrovirus_Pol_polyprotein"/>
</dbReference>
<dbReference type="InterPro" id="IPR001584">
    <property type="entry name" value="Integrase_cat-core"/>
</dbReference>
<dbReference type="InterPro" id="IPR036397">
    <property type="entry name" value="RNaseH_sf"/>
</dbReference>
<keyword evidence="1" id="KW-0175">Coiled coil</keyword>
<dbReference type="PANTHER" id="PTHR37984">
    <property type="entry name" value="PROTEIN CBG26694"/>
    <property type="match status" value="1"/>
</dbReference>
<name>A0AAV2D9P6_9ROSI</name>
<gene>
    <name evidence="3" type="ORF">LTRI10_LOCUS12110</name>
</gene>
<dbReference type="InterPro" id="IPR012337">
    <property type="entry name" value="RNaseH-like_sf"/>
</dbReference>
<accession>A0AAV2D9P6</accession>
<feature type="domain" description="Integrase catalytic" evidence="2">
    <location>
        <begin position="1"/>
        <end position="66"/>
    </location>
</feature>
<dbReference type="AlphaFoldDB" id="A0AAV2D9P6"/>
<dbReference type="SUPFAM" id="SSF53098">
    <property type="entry name" value="Ribonuclease H-like"/>
    <property type="match status" value="1"/>
</dbReference>
<proteinExistence type="predicted"/>
<evidence type="ECO:0000256" key="1">
    <source>
        <dbReference type="SAM" id="Coils"/>
    </source>
</evidence>